<feature type="chain" id="PRO_5046689551" evidence="1">
    <location>
        <begin position="21"/>
        <end position="257"/>
    </location>
</feature>
<keyword evidence="3" id="KW-1185">Reference proteome</keyword>
<dbReference type="RefSeq" id="WP_345736292.1">
    <property type="nucleotide sequence ID" value="NZ_BAABIA010000004.1"/>
</dbReference>
<evidence type="ECO:0000313" key="2">
    <source>
        <dbReference type="EMBL" id="GAA5139614.1"/>
    </source>
</evidence>
<reference evidence="3" key="1">
    <citation type="journal article" date="2019" name="Int. J. Syst. Evol. Microbiol.">
        <title>The Global Catalogue of Microorganisms (GCM) 10K type strain sequencing project: providing services to taxonomists for standard genome sequencing and annotation.</title>
        <authorList>
            <consortium name="The Broad Institute Genomics Platform"/>
            <consortium name="The Broad Institute Genome Sequencing Center for Infectious Disease"/>
            <person name="Wu L."/>
            <person name="Ma J."/>
        </authorList>
    </citation>
    <scope>NUCLEOTIDE SEQUENCE [LARGE SCALE GENOMIC DNA]</scope>
    <source>
        <strain evidence="3">JCM 18053</strain>
    </source>
</reference>
<organism evidence="2 3">
    <name type="scientific">Prosthecobacter algae</name>
    <dbReference type="NCBI Taxonomy" id="1144682"/>
    <lineage>
        <taxon>Bacteria</taxon>
        <taxon>Pseudomonadati</taxon>
        <taxon>Verrucomicrobiota</taxon>
        <taxon>Verrucomicrobiia</taxon>
        <taxon>Verrucomicrobiales</taxon>
        <taxon>Verrucomicrobiaceae</taxon>
        <taxon>Prosthecobacter</taxon>
    </lineage>
</organism>
<sequence>MNLRHLLFSSLLAIPAAGLAQVSLPVNSAPVAASSESSRLRQMETIYQLQLRTKHIPLLSKYITDLQKLAAQADDPKPYQSEIERIQGIITSGGVVDLAAAVQSLKTPSEMPVTQPMPALVKNTRAFIALTPALARSITPTPSGSASPDAAAVGEIDWRIESLPAGTYDIVLNYACPVLTQPMTIQVSLASQKAEASVDASKMTASATTYGVMRLGQITLTTEAKGEILRLSAGIRGSSELLVRQLVIARARAAAVN</sequence>
<proteinExistence type="predicted"/>
<dbReference type="EMBL" id="BAABIA010000004">
    <property type="protein sequence ID" value="GAA5139614.1"/>
    <property type="molecule type" value="Genomic_DNA"/>
</dbReference>
<feature type="signal peptide" evidence="1">
    <location>
        <begin position="1"/>
        <end position="20"/>
    </location>
</feature>
<evidence type="ECO:0000256" key="1">
    <source>
        <dbReference type="SAM" id="SignalP"/>
    </source>
</evidence>
<keyword evidence="1" id="KW-0732">Signal</keyword>
<protein>
    <submittedName>
        <fullName evidence="2">Uncharacterized protein</fullName>
    </submittedName>
</protein>
<accession>A0ABP9P3J6</accession>
<dbReference type="Proteomes" id="UP001499852">
    <property type="component" value="Unassembled WGS sequence"/>
</dbReference>
<gene>
    <name evidence="2" type="ORF">GCM10023213_20570</name>
</gene>
<comment type="caution">
    <text evidence="2">The sequence shown here is derived from an EMBL/GenBank/DDBJ whole genome shotgun (WGS) entry which is preliminary data.</text>
</comment>
<evidence type="ECO:0000313" key="3">
    <source>
        <dbReference type="Proteomes" id="UP001499852"/>
    </source>
</evidence>
<name>A0ABP9P3J6_9BACT</name>